<keyword evidence="2" id="KW-1185">Reference proteome</keyword>
<evidence type="ECO:0000313" key="2">
    <source>
        <dbReference type="Proteomes" id="UP000006804"/>
    </source>
</evidence>
<dbReference type="STRING" id="688269.Theth_1772"/>
<dbReference type="HOGENOM" id="CLU_068031_0_0_0"/>
<name>F7YVY6_9THEM</name>
<dbReference type="EMBL" id="CP002351">
    <property type="protein sequence ID" value="AEH51815.1"/>
    <property type="molecule type" value="Genomic_DNA"/>
</dbReference>
<proteinExistence type="predicted"/>
<reference evidence="1 2" key="1">
    <citation type="submission" date="2010-11" db="EMBL/GenBank/DDBJ databases">
        <title>The complete genome of Thermotoga thermarum DSM 5069.</title>
        <authorList>
            <consortium name="US DOE Joint Genome Institute (JGI-PGF)"/>
            <person name="Lucas S."/>
            <person name="Copeland A."/>
            <person name="Lapidus A."/>
            <person name="Bruce D."/>
            <person name="Goodwin L."/>
            <person name="Pitluck S."/>
            <person name="Kyrpides N."/>
            <person name="Mavromatis K."/>
            <person name="Ivanova N."/>
            <person name="Zeytun A."/>
            <person name="Brettin T."/>
            <person name="Detter J.C."/>
            <person name="Tapia R."/>
            <person name="Han C."/>
            <person name="Land M."/>
            <person name="Hauser L."/>
            <person name="Markowitz V."/>
            <person name="Cheng J.-F."/>
            <person name="Hugenholtz P."/>
            <person name="Woyke T."/>
            <person name="Wu D."/>
            <person name="Spring S."/>
            <person name="Schroeder M."/>
            <person name="Brambilla E."/>
            <person name="Klenk H.-P."/>
            <person name="Eisen J.A."/>
        </authorList>
    </citation>
    <scope>NUCLEOTIDE SEQUENCE [LARGE SCALE GENOMIC DNA]</scope>
    <source>
        <strain evidence="1 2">DSM 5069</strain>
    </source>
</reference>
<protein>
    <submittedName>
        <fullName evidence="1">Uncharacterized protein</fullName>
    </submittedName>
</protein>
<dbReference type="KEGG" id="tta:Theth_1772"/>
<accession>F7YVY6</accession>
<evidence type="ECO:0000313" key="1">
    <source>
        <dbReference type="EMBL" id="AEH51815.1"/>
    </source>
</evidence>
<sequence>MIARLKVQQLERWLRFSDRVMGSSEYTMGNVYFSYKDGLILRSTDGCLTSWVKVADCQPFHGEIAISTRLLRGFLMGESSQELELELFQDYLIIKSQHEVLRVKIATPKQREAMQPFEEVGETTTKQILKAFDFATASLEEGDMMKIGSLRNQIFLVGSTPTVLNLCQLEANLLKDFCFAMPYASTRRIVKSLDVYSLDEKTILGISQEKFTILTKEFGMQVCGEMDKIDPRLEELAFVKGEEVLPSGFQKFVSKAAVILPKDATLKITKTKKEIRFFASYGTIQYRGFVPCSEGLEFETEVSAHKLRSALSRMSSRLFVHVQDGYVKISDSSNRSVILKSSEG</sequence>
<dbReference type="AlphaFoldDB" id="F7YVY6"/>
<gene>
    <name evidence="1" type="ORF">Theth_1772</name>
</gene>
<dbReference type="RefSeq" id="WP_013933023.1">
    <property type="nucleotide sequence ID" value="NC_015707.1"/>
</dbReference>
<dbReference type="eggNOG" id="COG0592">
    <property type="taxonomic scope" value="Bacteria"/>
</dbReference>
<dbReference type="Proteomes" id="UP000006804">
    <property type="component" value="Chromosome"/>
</dbReference>
<organism evidence="1 2">
    <name type="scientific">Pseudothermotoga thermarum DSM 5069</name>
    <dbReference type="NCBI Taxonomy" id="688269"/>
    <lineage>
        <taxon>Bacteria</taxon>
        <taxon>Thermotogati</taxon>
        <taxon>Thermotogota</taxon>
        <taxon>Thermotogae</taxon>
        <taxon>Thermotogales</taxon>
        <taxon>Thermotogaceae</taxon>
        <taxon>Pseudothermotoga</taxon>
    </lineage>
</organism>
<dbReference type="PATRIC" id="fig|688269.3.peg.1827"/>
<dbReference type="OrthoDB" id="43930at2"/>